<feature type="compositionally biased region" description="Acidic residues" evidence="8">
    <location>
        <begin position="192"/>
        <end position="201"/>
    </location>
</feature>
<name>A0A2P6PVG8_ROSCH</name>
<evidence type="ECO:0000256" key="9">
    <source>
        <dbReference type="SAM" id="Phobius"/>
    </source>
</evidence>
<accession>A0A2P6PVG8</accession>
<feature type="region of interest" description="Disordered" evidence="8">
    <location>
        <begin position="147"/>
        <end position="205"/>
    </location>
</feature>
<evidence type="ECO:0000256" key="7">
    <source>
        <dbReference type="RuleBase" id="RU366044"/>
    </source>
</evidence>
<gene>
    <name evidence="10" type="ORF">RchiOBHm_Chr6g0288941</name>
</gene>
<keyword evidence="10" id="KW-0396">Initiation factor</keyword>
<comment type="similarity">
    <text evidence="2 7">Belongs to the TFIIF alpha subunit family.</text>
</comment>
<dbReference type="SUPFAM" id="SSF50916">
    <property type="entry name" value="Rap30/74 interaction domains"/>
    <property type="match status" value="1"/>
</dbReference>
<feature type="compositionally biased region" description="Basic and acidic residues" evidence="8">
    <location>
        <begin position="150"/>
        <end position="160"/>
    </location>
</feature>
<evidence type="ECO:0000313" key="10">
    <source>
        <dbReference type="EMBL" id="PRQ25922.1"/>
    </source>
</evidence>
<dbReference type="GO" id="GO:0032968">
    <property type="term" value="P:positive regulation of transcription elongation by RNA polymerase II"/>
    <property type="evidence" value="ECO:0007669"/>
    <property type="project" value="InterPro"/>
</dbReference>
<keyword evidence="3 7" id="KW-0805">Transcription regulation</keyword>
<sequence length="339" mass="39106">MVFGPILLMTRSTSLVHSRRGCQNFGRKVVKIYGLNVKRSKDGLQGRQDNFQDKLLRNKLSWRMKIGSLYQGDPEELSAAYYLLMLEGKEISAIPAGSWYVVYSVAQYKQFTLEEAEDKMNSRKKKQYEHERWIMKAATNGAVAYGNVEKFGDSDSKHETGDDDDDERNFSDKGDGDEKGGRKNRCRRNDENSPEEIEDFATEVPAPPKLKQIIDHISYDDEDYSDDEDGRLSKSGNELKKVLGRLNKSDTEDDNDDDNDNADGDDNLSYLLWGCLILAYCCLVRTALHKWYQYILASSAFRKVRCIYVDKLPTWYMYQLVFHCFALYCITSLYSLRFS</sequence>
<dbReference type="GO" id="GO:0005674">
    <property type="term" value="C:transcription factor TFIIF complex"/>
    <property type="evidence" value="ECO:0007669"/>
    <property type="project" value="TreeGrafter"/>
</dbReference>
<proteinExistence type="inferred from homology"/>
<dbReference type="InterPro" id="IPR008851">
    <property type="entry name" value="TFIIF-alpha"/>
</dbReference>
<evidence type="ECO:0000256" key="1">
    <source>
        <dbReference type="ARBA" id="ARBA00004123"/>
    </source>
</evidence>
<dbReference type="AlphaFoldDB" id="A0A2P6PVG8"/>
<dbReference type="GO" id="GO:0016251">
    <property type="term" value="F:RNA polymerase II general transcription initiation factor activity"/>
    <property type="evidence" value="ECO:0007669"/>
    <property type="project" value="TreeGrafter"/>
</dbReference>
<evidence type="ECO:0000256" key="2">
    <source>
        <dbReference type="ARBA" id="ARBA00005249"/>
    </source>
</evidence>
<keyword evidence="9" id="KW-1133">Transmembrane helix</keyword>
<dbReference type="EMBL" id="PDCK01000044">
    <property type="protein sequence ID" value="PRQ25922.1"/>
    <property type="molecule type" value="Genomic_DNA"/>
</dbReference>
<protein>
    <recommendedName>
        <fullName evidence="7">Transcription initiation factor IIF subunit alpha</fullName>
    </recommendedName>
</protein>
<dbReference type="GO" id="GO:0003677">
    <property type="term" value="F:DNA binding"/>
    <property type="evidence" value="ECO:0007669"/>
    <property type="project" value="UniProtKB-KW"/>
</dbReference>
<dbReference type="PANTHER" id="PTHR13011">
    <property type="entry name" value="TFIIF-ALPHA"/>
    <property type="match status" value="1"/>
</dbReference>
<keyword evidence="10" id="KW-0648">Protein biosynthesis</keyword>
<dbReference type="PANTHER" id="PTHR13011:SF0">
    <property type="entry name" value="GENERAL TRANSCRIPTION FACTOR IIF SUBUNIT 1"/>
    <property type="match status" value="1"/>
</dbReference>
<keyword evidence="9" id="KW-0472">Membrane</keyword>
<organism evidence="10 11">
    <name type="scientific">Rosa chinensis</name>
    <name type="common">China rose</name>
    <dbReference type="NCBI Taxonomy" id="74649"/>
    <lineage>
        <taxon>Eukaryota</taxon>
        <taxon>Viridiplantae</taxon>
        <taxon>Streptophyta</taxon>
        <taxon>Embryophyta</taxon>
        <taxon>Tracheophyta</taxon>
        <taxon>Spermatophyta</taxon>
        <taxon>Magnoliopsida</taxon>
        <taxon>eudicotyledons</taxon>
        <taxon>Gunneridae</taxon>
        <taxon>Pentapetalae</taxon>
        <taxon>rosids</taxon>
        <taxon>fabids</taxon>
        <taxon>Rosales</taxon>
        <taxon>Rosaceae</taxon>
        <taxon>Rosoideae</taxon>
        <taxon>Rosoideae incertae sedis</taxon>
        <taxon>Rosa</taxon>
    </lineage>
</organism>
<comment type="subcellular location">
    <subcellularLocation>
        <location evidence="1 7">Nucleus</location>
    </subcellularLocation>
</comment>
<dbReference type="GO" id="GO:0001096">
    <property type="term" value="F:TFIIF-class transcription factor complex binding"/>
    <property type="evidence" value="ECO:0007669"/>
    <property type="project" value="TreeGrafter"/>
</dbReference>
<dbReference type="GO" id="GO:0003743">
    <property type="term" value="F:translation initiation factor activity"/>
    <property type="evidence" value="ECO:0007669"/>
    <property type="project" value="UniProtKB-KW"/>
</dbReference>
<evidence type="ECO:0000313" key="11">
    <source>
        <dbReference type="Proteomes" id="UP000238479"/>
    </source>
</evidence>
<dbReference type="GO" id="GO:0006367">
    <property type="term" value="P:transcription initiation at RNA polymerase II promoter"/>
    <property type="evidence" value="ECO:0007669"/>
    <property type="project" value="InterPro"/>
</dbReference>
<dbReference type="Proteomes" id="UP000238479">
    <property type="component" value="Chromosome 6"/>
</dbReference>
<comment type="caution">
    <text evidence="10">The sequence shown here is derived from an EMBL/GenBank/DDBJ whole genome shotgun (WGS) entry which is preliminary data.</text>
</comment>
<comment type="function">
    <text evidence="7">TFIIF is a general transcription initiation factor that binds to RNA polymerase II and helps to recruit it to the initiation complex in collaboration with TFIIB. It promotes transcription elongation.</text>
</comment>
<evidence type="ECO:0000256" key="5">
    <source>
        <dbReference type="ARBA" id="ARBA00023163"/>
    </source>
</evidence>
<dbReference type="STRING" id="74649.A0A2P6PVG8"/>
<feature type="compositionally biased region" description="Basic and acidic residues" evidence="8">
    <location>
        <begin position="168"/>
        <end position="191"/>
    </location>
</feature>
<dbReference type="Gramene" id="PRQ25922">
    <property type="protein sequence ID" value="PRQ25922"/>
    <property type="gene ID" value="RchiOBHm_Chr6g0288941"/>
</dbReference>
<keyword evidence="9" id="KW-0812">Transmembrane</keyword>
<feature type="transmembrane region" description="Helical" evidence="9">
    <location>
        <begin position="315"/>
        <end position="336"/>
    </location>
</feature>
<keyword evidence="11" id="KW-1185">Reference proteome</keyword>
<evidence type="ECO:0000256" key="8">
    <source>
        <dbReference type="SAM" id="MobiDB-lite"/>
    </source>
</evidence>
<evidence type="ECO:0000256" key="4">
    <source>
        <dbReference type="ARBA" id="ARBA00023125"/>
    </source>
</evidence>
<evidence type="ECO:0000256" key="3">
    <source>
        <dbReference type="ARBA" id="ARBA00023015"/>
    </source>
</evidence>
<dbReference type="InterPro" id="IPR011039">
    <property type="entry name" value="TFIIF_interaction"/>
</dbReference>
<keyword evidence="6 7" id="KW-0539">Nucleus</keyword>
<keyword evidence="4 7" id="KW-0238">DNA-binding</keyword>
<evidence type="ECO:0000256" key="6">
    <source>
        <dbReference type="ARBA" id="ARBA00023242"/>
    </source>
</evidence>
<reference evidence="10 11" key="1">
    <citation type="journal article" date="2018" name="Nat. Genet.">
        <title>The Rosa genome provides new insights in the design of modern roses.</title>
        <authorList>
            <person name="Bendahmane M."/>
        </authorList>
    </citation>
    <scope>NUCLEOTIDE SEQUENCE [LARGE SCALE GENOMIC DNA]</scope>
    <source>
        <strain evidence="11">cv. Old Blush</strain>
    </source>
</reference>
<keyword evidence="5 7" id="KW-0804">Transcription</keyword>
<dbReference type="Pfam" id="PF05793">
    <property type="entry name" value="TFIIF_alpha"/>
    <property type="match status" value="1"/>
</dbReference>